<accession>A0A9P6CCJ6</accession>
<dbReference type="OrthoDB" id="3234283at2759"/>
<evidence type="ECO:0000313" key="2">
    <source>
        <dbReference type="EMBL" id="KAF9460717.1"/>
    </source>
</evidence>
<evidence type="ECO:0000313" key="3">
    <source>
        <dbReference type="Proteomes" id="UP000807353"/>
    </source>
</evidence>
<reference evidence="2" key="1">
    <citation type="submission" date="2020-11" db="EMBL/GenBank/DDBJ databases">
        <authorList>
            <consortium name="DOE Joint Genome Institute"/>
            <person name="Ahrendt S."/>
            <person name="Riley R."/>
            <person name="Andreopoulos W."/>
            <person name="Labutti K."/>
            <person name="Pangilinan J."/>
            <person name="Ruiz-Duenas F.J."/>
            <person name="Barrasa J.M."/>
            <person name="Sanchez-Garcia M."/>
            <person name="Camarero S."/>
            <person name="Miyauchi S."/>
            <person name="Serrano A."/>
            <person name="Linde D."/>
            <person name="Babiker R."/>
            <person name="Drula E."/>
            <person name="Ayuso-Fernandez I."/>
            <person name="Pacheco R."/>
            <person name="Padilla G."/>
            <person name="Ferreira P."/>
            <person name="Barriuso J."/>
            <person name="Kellner H."/>
            <person name="Castanera R."/>
            <person name="Alfaro M."/>
            <person name="Ramirez L."/>
            <person name="Pisabarro A.G."/>
            <person name="Kuo A."/>
            <person name="Tritt A."/>
            <person name="Lipzen A."/>
            <person name="He G."/>
            <person name="Yan M."/>
            <person name="Ng V."/>
            <person name="Cullen D."/>
            <person name="Martin F."/>
            <person name="Rosso M.-N."/>
            <person name="Henrissat B."/>
            <person name="Hibbett D."/>
            <person name="Martinez A.T."/>
            <person name="Grigoriev I.V."/>
        </authorList>
    </citation>
    <scope>NUCLEOTIDE SEQUENCE</scope>
    <source>
        <strain evidence="2">CBS 247.69</strain>
    </source>
</reference>
<feature type="compositionally biased region" description="Basic and acidic residues" evidence="1">
    <location>
        <begin position="309"/>
        <end position="327"/>
    </location>
</feature>
<feature type="compositionally biased region" description="Basic and acidic residues" evidence="1">
    <location>
        <begin position="251"/>
        <end position="263"/>
    </location>
</feature>
<feature type="region of interest" description="Disordered" evidence="1">
    <location>
        <begin position="178"/>
        <end position="357"/>
    </location>
</feature>
<feature type="compositionally biased region" description="Low complexity" evidence="1">
    <location>
        <begin position="221"/>
        <end position="240"/>
    </location>
</feature>
<organism evidence="2 3">
    <name type="scientific">Collybia nuda</name>
    <dbReference type="NCBI Taxonomy" id="64659"/>
    <lineage>
        <taxon>Eukaryota</taxon>
        <taxon>Fungi</taxon>
        <taxon>Dikarya</taxon>
        <taxon>Basidiomycota</taxon>
        <taxon>Agaricomycotina</taxon>
        <taxon>Agaricomycetes</taxon>
        <taxon>Agaricomycetidae</taxon>
        <taxon>Agaricales</taxon>
        <taxon>Tricholomatineae</taxon>
        <taxon>Clitocybaceae</taxon>
        <taxon>Collybia</taxon>
    </lineage>
</organism>
<dbReference type="AlphaFoldDB" id="A0A9P6CCJ6"/>
<dbReference type="EMBL" id="MU150294">
    <property type="protein sequence ID" value="KAF9460717.1"/>
    <property type="molecule type" value="Genomic_DNA"/>
</dbReference>
<dbReference type="Proteomes" id="UP000807353">
    <property type="component" value="Unassembled WGS sequence"/>
</dbReference>
<name>A0A9P6CCJ6_9AGAR</name>
<feature type="region of interest" description="Disordered" evidence="1">
    <location>
        <begin position="29"/>
        <end position="83"/>
    </location>
</feature>
<protein>
    <submittedName>
        <fullName evidence="2">Uncharacterized protein</fullName>
    </submittedName>
</protein>
<keyword evidence="3" id="KW-1185">Reference proteome</keyword>
<sequence>MSIRRAKQPFQDITDKFVVDSLELPLPIVPTPKPRRRPRAPGGILGAKLRAARNPNIPSSLPPSSPPSTSSRLPWGDHEHDQVHDENACPQHILTSDAPAEDIPDFEYDLGDASQDRDFIADAPENWFQGESTPDAANMSDPFGFFAVERQLKAERAAKPIIETKSAARAWHRATPSNTIDVTASNPPVWDIPSNPSTPHKRVDKRRAIASPNQSSDGFFNPNTSSMPSTPSPSKHPTNTAKGKIAPIGEENDRSEDAIKSVEVDSTIAKTRVSRRLIKKPRSSGDSHTTISHTPLVKRSTRRIPSVRRPTEKPGDRSKNEVLEPPKKNKRTTGTIGKKPVSSGKRGKGKNTKDLDDLEIMKQEKWERERQARLEYFRKLQDYQVEKENVYVI</sequence>
<comment type="caution">
    <text evidence="2">The sequence shown here is derived from an EMBL/GenBank/DDBJ whole genome shotgun (WGS) entry which is preliminary data.</text>
</comment>
<proteinExistence type="predicted"/>
<gene>
    <name evidence="2" type="ORF">BDZ94DRAFT_1265353</name>
</gene>
<feature type="compositionally biased region" description="Basic residues" evidence="1">
    <location>
        <begin position="272"/>
        <end position="282"/>
    </location>
</feature>
<evidence type="ECO:0000256" key="1">
    <source>
        <dbReference type="SAM" id="MobiDB-lite"/>
    </source>
</evidence>
<feature type="compositionally biased region" description="Polar residues" evidence="1">
    <location>
        <begin position="284"/>
        <end position="293"/>
    </location>
</feature>